<reference evidence="2" key="2">
    <citation type="submission" date="2015-01" db="EMBL/GenBank/DDBJ databases">
        <title>Evolutionary Origins and Diversification of the Mycorrhizal Mutualists.</title>
        <authorList>
            <consortium name="DOE Joint Genome Institute"/>
            <consortium name="Mycorrhizal Genomics Consortium"/>
            <person name="Kohler A."/>
            <person name="Kuo A."/>
            <person name="Nagy L.G."/>
            <person name="Floudas D."/>
            <person name="Copeland A."/>
            <person name="Barry K.W."/>
            <person name="Cichocki N."/>
            <person name="Veneault-Fourrey C."/>
            <person name="LaButti K."/>
            <person name="Lindquist E.A."/>
            <person name="Lipzen A."/>
            <person name="Lundell T."/>
            <person name="Morin E."/>
            <person name="Murat C."/>
            <person name="Riley R."/>
            <person name="Ohm R."/>
            <person name="Sun H."/>
            <person name="Tunlid A."/>
            <person name="Henrissat B."/>
            <person name="Grigoriev I.V."/>
            <person name="Hibbett D.S."/>
            <person name="Martin F."/>
        </authorList>
    </citation>
    <scope>NUCLEOTIDE SEQUENCE [LARGE SCALE GENOMIC DNA]</scope>
    <source>
        <strain evidence="2">MUT 4182</strain>
    </source>
</reference>
<dbReference type="AlphaFoldDB" id="A0A0C3QDQ1"/>
<proteinExistence type="predicted"/>
<dbReference type="HOGENOM" id="CLU_1603959_0_0_1"/>
<sequence>MTRLRSATRGSNWGSMAVVGACLSSQAFSTFQCRLRLTQRFGFGSLDSEPLFSLASLSPSNMKGTLELAQRHGTTSGSFQVPSVTVLYTRRRKNTTIRAAATPTSGSNGIETVEHVMPNASCRWSSTYLPLLFSDSLHCGTWGWGLINRMFGSTDGIQGLILLGFL</sequence>
<keyword evidence="2" id="KW-1185">Reference proteome</keyword>
<dbReference type="EMBL" id="KN823076">
    <property type="protein sequence ID" value="KIO23786.1"/>
    <property type="molecule type" value="Genomic_DNA"/>
</dbReference>
<accession>A0A0C3QDQ1</accession>
<dbReference type="Proteomes" id="UP000054248">
    <property type="component" value="Unassembled WGS sequence"/>
</dbReference>
<evidence type="ECO:0000313" key="2">
    <source>
        <dbReference type="Proteomes" id="UP000054248"/>
    </source>
</evidence>
<protein>
    <submittedName>
        <fullName evidence="1">Uncharacterized protein</fullName>
    </submittedName>
</protein>
<organism evidence="1 2">
    <name type="scientific">Tulasnella calospora MUT 4182</name>
    <dbReference type="NCBI Taxonomy" id="1051891"/>
    <lineage>
        <taxon>Eukaryota</taxon>
        <taxon>Fungi</taxon>
        <taxon>Dikarya</taxon>
        <taxon>Basidiomycota</taxon>
        <taxon>Agaricomycotina</taxon>
        <taxon>Agaricomycetes</taxon>
        <taxon>Cantharellales</taxon>
        <taxon>Tulasnellaceae</taxon>
        <taxon>Tulasnella</taxon>
    </lineage>
</organism>
<dbReference type="PROSITE" id="PS51257">
    <property type="entry name" value="PROKAR_LIPOPROTEIN"/>
    <property type="match status" value="1"/>
</dbReference>
<gene>
    <name evidence="1" type="ORF">M407DRAFT_9263</name>
</gene>
<evidence type="ECO:0000313" key="1">
    <source>
        <dbReference type="EMBL" id="KIO23786.1"/>
    </source>
</evidence>
<reference evidence="1 2" key="1">
    <citation type="submission" date="2014-04" db="EMBL/GenBank/DDBJ databases">
        <authorList>
            <consortium name="DOE Joint Genome Institute"/>
            <person name="Kuo A."/>
            <person name="Girlanda M."/>
            <person name="Perotto S."/>
            <person name="Kohler A."/>
            <person name="Nagy L.G."/>
            <person name="Floudas D."/>
            <person name="Copeland A."/>
            <person name="Barry K.W."/>
            <person name="Cichocki N."/>
            <person name="Veneault-Fourrey C."/>
            <person name="LaButti K."/>
            <person name="Lindquist E.A."/>
            <person name="Lipzen A."/>
            <person name="Lundell T."/>
            <person name="Morin E."/>
            <person name="Murat C."/>
            <person name="Sun H."/>
            <person name="Tunlid A."/>
            <person name="Henrissat B."/>
            <person name="Grigoriev I.V."/>
            <person name="Hibbett D.S."/>
            <person name="Martin F."/>
            <person name="Nordberg H.P."/>
            <person name="Cantor M.N."/>
            <person name="Hua S.X."/>
        </authorList>
    </citation>
    <scope>NUCLEOTIDE SEQUENCE [LARGE SCALE GENOMIC DNA]</scope>
    <source>
        <strain evidence="1 2">MUT 4182</strain>
    </source>
</reference>
<name>A0A0C3QDQ1_9AGAM</name>